<name>A0ABU8VK46_9BURK</name>
<dbReference type="Proteomes" id="UP001365846">
    <property type="component" value="Unassembled WGS sequence"/>
</dbReference>
<dbReference type="RefSeq" id="WP_340358912.1">
    <property type="nucleotide sequence ID" value="NZ_JBBKZU010000009.1"/>
</dbReference>
<sequence length="156" mass="18204">MDRLLELDRLRGNGSASIAKRDELLDWLGAKLFSRMRMHRELFRPQWLAAGNGEHYDTRFRPLDPARDSLFACRVEGDELVAVVERRARRAGSRVVTRTVRFPLRFLADGGESRMWLDASQRLRRLRVEREEAIARFDEMETQVQALLERYSTAVA</sequence>
<organism evidence="2 3">
    <name type="scientific">Variovorax ureilyticus</name>
    <dbReference type="NCBI Taxonomy" id="1836198"/>
    <lineage>
        <taxon>Bacteria</taxon>
        <taxon>Pseudomonadati</taxon>
        <taxon>Pseudomonadota</taxon>
        <taxon>Betaproteobacteria</taxon>
        <taxon>Burkholderiales</taxon>
        <taxon>Comamonadaceae</taxon>
        <taxon>Variovorax</taxon>
    </lineage>
</organism>
<evidence type="ECO:0000256" key="1">
    <source>
        <dbReference type="SAM" id="Coils"/>
    </source>
</evidence>
<reference evidence="2 3" key="1">
    <citation type="submission" date="2024-03" db="EMBL/GenBank/DDBJ databases">
        <title>Novel species of the genus Variovorax.</title>
        <authorList>
            <person name="Liu Q."/>
            <person name="Xin Y.-H."/>
        </authorList>
    </citation>
    <scope>NUCLEOTIDE SEQUENCE [LARGE SCALE GENOMIC DNA]</scope>
    <source>
        <strain evidence="2 3">KACC 18899</strain>
    </source>
</reference>
<feature type="coiled-coil region" evidence="1">
    <location>
        <begin position="123"/>
        <end position="150"/>
    </location>
</feature>
<gene>
    <name evidence="2" type="ORF">WKW77_21495</name>
</gene>
<evidence type="ECO:0000313" key="2">
    <source>
        <dbReference type="EMBL" id="MEJ8813676.1"/>
    </source>
</evidence>
<evidence type="ECO:0000313" key="3">
    <source>
        <dbReference type="Proteomes" id="UP001365846"/>
    </source>
</evidence>
<keyword evidence="1" id="KW-0175">Coiled coil</keyword>
<accession>A0ABU8VK46</accession>
<dbReference type="EMBL" id="JBBKZU010000009">
    <property type="protein sequence ID" value="MEJ8813676.1"/>
    <property type="molecule type" value="Genomic_DNA"/>
</dbReference>
<protein>
    <submittedName>
        <fullName evidence="2">Uncharacterized protein</fullName>
    </submittedName>
</protein>
<comment type="caution">
    <text evidence="2">The sequence shown here is derived from an EMBL/GenBank/DDBJ whole genome shotgun (WGS) entry which is preliminary data.</text>
</comment>
<keyword evidence="3" id="KW-1185">Reference proteome</keyword>
<proteinExistence type="predicted"/>